<dbReference type="InterPro" id="IPR051541">
    <property type="entry name" value="PTS_SugarTrans_NitroReg"/>
</dbReference>
<dbReference type="SUPFAM" id="SSF55804">
    <property type="entry name" value="Phoshotransferase/anion transport protein"/>
    <property type="match status" value="1"/>
</dbReference>
<organism evidence="2 3">
    <name type="scientific">Hungatella hathewayi WAL-18680</name>
    <dbReference type="NCBI Taxonomy" id="742737"/>
    <lineage>
        <taxon>Bacteria</taxon>
        <taxon>Bacillati</taxon>
        <taxon>Bacillota</taxon>
        <taxon>Clostridia</taxon>
        <taxon>Lachnospirales</taxon>
        <taxon>Lachnospiraceae</taxon>
        <taxon>Hungatella</taxon>
    </lineage>
</organism>
<dbReference type="PROSITE" id="PS51094">
    <property type="entry name" value="PTS_EIIA_TYPE_2"/>
    <property type="match status" value="1"/>
</dbReference>
<dbReference type="InterPro" id="IPR002178">
    <property type="entry name" value="PTS_EIIA_type-2_dom"/>
</dbReference>
<dbReference type="Proteomes" id="UP000005384">
    <property type="component" value="Unassembled WGS sequence"/>
</dbReference>
<dbReference type="AlphaFoldDB" id="G5IKK0"/>
<evidence type="ECO:0000313" key="3">
    <source>
        <dbReference type="Proteomes" id="UP000005384"/>
    </source>
</evidence>
<sequence>MEEFLELVKKGFFQKKRYDSRQDYLSNTADMLEREGLVKEGFKKVLMDREDNYPTGIQTITVPVSIPHAEFSYVNQESIVVTVFEKPVLFRRMDAPEEEVGAEISFMLLLRDAHSHLTVLQQLSGLLQSDKLARIRETDSMEKLAQILQEE</sequence>
<reference evidence="2 3" key="1">
    <citation type="submission" date="2011-08" db="EMBL/GenBank/DDBJ databases">
        <title>The Genome Sequence of Clostridium hathewayi WAL-18680.</title>
        <authorList>
            <consortium name="The Broad Institute Genome Sequencing Platform"/>
            <person name="Earl A."/>
            <person name="Ward D."/>
            <person name="Feldgarden M."/>
            <person name="Gevers D."/>
            <person name="Finegold S.M."/>
            <person name="Summanen P.H."/>
            <person name="Molitoris D.R."/>
            <person name="Song M."/>
            <person name="Daigneault M."/>
            <person name="Allen-Vercoe E."/>
            <person name="Young S.K."/>
            <person name="Zeng Q."/>
            <person name="Gargeya S."/>
            <person name="Fitzgerald M."/>
            <person name="Haas B."/>
            <person name="Abouelleil A."/>
            <person name="Alvarado L."/>
            <person name="Arachchi H.M."/>
            <person name="Berlin A."/>
            <person name="Brown A."/>
            <person name="Chapman S.B."/>
            <person name="Chen Z."/>
            <person name="Dunbar C."/>
            <person name="Freedman E."/>
            <person name="Gearin G."/>
            <person name="Gellesch M."/>
            <person name="Goldberg J."/>
            <person name="Griggs A."/>
            <person name="Gujja S."/>
            <person name="Heiman D."/>
            <person name="Howarth C."/>
            <person name="Larson L."/>
            <person name="Lui A."/>
            <person name="MacDonald P.J.P."/>
            <person name="Montmayeur A."/>
            <person name="Murphy C."/>
            <person name="Neiman D."/>
            <person name="Pearson M."/>
            <person name="Priest M."/>
            <person name="Roberts A."/>
            <person name="Saif S."/>
            <person name="Shea T."/>
            <person name="Shenoy N."/>
            <person name="Sisk P."/>
            <person name="Stolte C."/>
            <person name="Sykes S."/>
            <person name="Wortman J."/>
            <person name="Nusbaum C."/>
            <person name="Birren B."/>
        </authorList>
    </citation>
    <scope>NUCLEOTIDE SEQUENCE [LARGE SCALE GENOMIC DNA]</scope>
    <source>
        <strain evidence="2 3">WAL-18680</strain>
    </source>
</reference>
<comment type="caution">
    <text evidence="2">The sequence shown here is derived from an EMBL/GenBank/DDBJ whole genome shotgun (WGS) entry which is preliminary data.</text>
</comment>
<accession>G5IKK0</accession>
<dbReference type="Pfam" id="PF00359">
    <property type="entry name" value="PTS_EIIA_2"/>
    <property type="match status" value="1"/>
</dbReference>
<evidence type="ECO:0000259" key="1">
    <source>
        <dbReference type="PROSITE" id="PS51094"/>
    </source>
</evidence>
<dbReference type="OrthoDB" id="370976at2"/>
<dbReference type="Gene3D" id="3.40.930.10">
    <property type="entry name" value="Mannitol-specific EII, Chain A"/>
    <property type="match status" value="1"/>
</dbReference>
<dbReference type="EMBL" id="ADLN01000111">
    <property type="protein sequence ID" value="EHI58029.1"/>
    <property type="molecule type" value="Genomic_DNA"/>
</dbReference>
<dbReference type="PANTHER" id="PTHR47738">
    <property type="entry name" value="PTS SYSTEM FRUCTOSE-LIKE EIIA COMPONENT-RELATED"/>
    <property type="match status" value="1"/>
</dbReference>
<evidence type="ECO:0000313" key="2">
    <source>
        <dbReference type="EMBL" id="EHI58029.1"/>
    </source>
</evidence>
<gene>
    <name evidence="2" type="ORF">HMPREF9473_04028</name>
</gene>
<name>G5IKK0_9FIRM</name>
<proteinExistence type="predicted"/>
<dbReference type="InterPro" id="IPR016152">
    <property type="entry name" value="PTrfase/Anion_transptr"/>
</dbReference>
<feature type="domain" description="PTS EIIA type-2" evidence="1">
    <location>
        <begin position="5"/>
        <end position="151"/>
    </location>
</feature>
<dbReference type="HOGENOM" id="CLU_072531_6_0_9"/>
<protein>
    <recommendedName>
        <fullName evidence="1">PTS EIIA type-2 domain-containing protein</fullName>
    </recommendedName>
</protein>
<dbReference type="RefSeq" id="WP_006782019.1">
    <property type="nucleotide sequence ID" value="NZ_CP040506.1"/>
</dbReference>
<dbReference type="PANTHER" id="PTHR47738:SF3">
    <property type="entry name" value="PHOSPHOTRANSFERASE SYSTEM MANNITOL_FRUCTOSE-SPECIFIC IIA DOMAIN CONTAINING PROTEIN"/>
    <property type="match status" value="1"/>
</dbReference>
<keyword evidence="3" id="KW-1185">Reference proteome</keyword>
<dbReference type="PATRIC" id="fig|742737.3.peg.4014"/>